<reference evidence="2" key="1">
    <citation type="submission" date="2020-02" db="EMBL/GenBank/DDBJ databases">
        <authorList>
            <person name="Meier V. D."/>
        </authorList>
    </citation>
    <scope>NUCLEOTIDE SEQUENCE</scope>
    <source>
        <strain evidence="2">AVDCRST_MAG09</strain>
    </source>
</reference>
<organism evidence="2">
    <name type="scientific">uncultured Sphingomonas sp</name>
    <dbReference type="NCBI Taxonomy" id="158754"/>
    <lineage>
        <taxon>Bacteria</taxon>
        <taxon>Pseudomonadati</taxon>
        <taxon>Pseudomonadota</taxon>
        <taxon>Alphaproteobacteria</taxon>
        <taxon>Sphingomonadales</taxon>
        <taxon>Sphingomonadaceae</taxon>
        <taxon>Sphingomonas</taxon>
        <taxon>environmental samples</taxon>
    </lineage>
</organism>
<dbReference type="AlphaFoldDB" id="A0A6J4SVL6"/>
<protein>
    <recommendedName>
        <fullName evidence="3">Lipoprotein</fullName>
    </recommendedName>
</protein>
<evidence type="ECO:0000313" key="2">
    <source>
        <dbReference type="EMBL" id="CAA9506434.1"/>
    </source>
</evidence>
<feature type="signal peptide" evidence="1">
    <location>
        <begin position="1"/>
        <end position="19"/>
    </location>
</feature>
<feature type="chain" id="PRO_5026901054" description="Lipoprotein" evidence="1">
    <location>
        <begin position="20"/>
        <end position="182"/>
    </location>
</feature>
<dbReference type="EMBL" id="CADCVZ010000025">
    <property type="protein sequence ID" value="CAA9506434.1"/>
    <property type="molecule type" value="Genomic_DNA"/>
</dbReference>
<evidence type="ECO:0008006" key="3">
    <source>
        <dbReference type="Google" id="ProtNLM"/>
    </source>
</evidence>
<keyword evidence="1" id="KW-0732">Signal</keyword>
<gene>
    <name evidence="2" type="ORF">AVDCRST_MAG09-1080</name>
</gene>
<proteinExistence type="predicted"/>
<name>A0A6J4SVL6_9SPHN</name>
<evidence type="ECO:0000256" key="1">
    <source>
        <dbReference type="SAM" id="SignalP"/>
    </source>
</evidence>
<accession>A0A6J4SVL6</accession>
<sequence length="182" mass="19448">MRILVMALVLSACAPISQSLSPVPPGPTDYVENLPPGFSAQKVKADLEEAIIARFGAAALKRAQSAEGHVLSRFYQGMPTPPPPDGKPQLPIAALLILEQSVWYRAETGAAFRPLTPREQSEWLSALSDTGPWAEPTYANPTCTDAGATYLIVSVPNRPFLLRAANCATPKSERLGLAAINL</sequence>
<dbReference type="RefSeq" id="WP_294172922.1">
    <property type="nucleotide sequence ID" value="NZ_CADCVZ010000025.1"/>
</dbReference>